<comment type="caution">
    <text evidence="1">The sequence shown here is derived from an EMBL/GenBank/DDBJ whole genome shotgun (WGS) entry which is preliminary data.</text>
</comment>
<organism evidence="1 2">
    <name type="scientific">Lactococcus fujiensis JCM 16395</name>
    <dbReference type="NCBI Taxonomy" id="1291764"/>
    <lineage>
        <taxon>Bacteria</taxon>
        <taxon>Bacillati</taxon>
        <taxon>Bacillota</taxon>
        <taxon>Bacilli</taxon>
        <taxon>Lactobacillales</taxon>
        <taxon>Streptococcaceae</taxon>
        <taxon>Lactococcus</taxon>
    </lineage>
</organism>
<dbReference type="Proteomes" id="UP000218181">
    <property type="component" value="Unassembled WGS sequence"/>
</dbReference>
<proteinExistence type="predicted"/>
<dbReference type="AlphaFoldDB" id="A0A2A5RIK4"/>
<name>A0A2A5RIK4_9LACT</name>
<dbReference type="STRING" id="1291764.GCA_001311235_02898"/>
<evidence type="ECO:0000313" key="1">
    <source>
        <dbReference type="EMBL" id="PCR98887.1"/>
    </source>
</evidence>
<reference evidence="1 2" key="1">
    <citation type="submission" date="2014-12" db="EMBL/GenBank/DDBJ databases">
        <title>Draft genome sequences of 10 type strains of Lactococcus.</title>
        <authorList>
            <person name="Sun Z."/>
            <person name="Zhong Z."/>
            <person name="Liu W."/>
            <person name="Zhang W."/>
            <person name="Zhang H."/>
        </authorList>
    </citation>
    <scope>NUCLEOTIDE SEQUENCE [LARGE SCALE GENOMIC DNA]</scope>
    <source>
        <strain evidence="1 2">JCM 16395</strain>
    </source>
</reference>
<gene>
    <name evidence="1" type="ORF">RT41_GL000626</name>
</gene>
<accession>A0A2A5RIK4</accession>
<dbReference type="EMBL" id="JXJU01000018">
    <property type="protein sequence ID" value="PCR98887.1"/>
    <property type="molecule type" value="Genomic_DNA"/>
</dbReference>
<protein>
    <submittedName>
        <fullName evidence="1">Uncharacterized protein</fullName>
    </submittedName>
</protein>
<dbReference type="RefSeq" id="WP_096819079.1">
    <property type="nucleotide sequence ID" value="NZ_JXJU01000018.1"/>
</dbReference>
<keyword evidence="2" id="KW-1185">Reference proteome</keyword>
<sequence>MKRVDKEQLISIKSYVAKNAKMTKEEQLCLFDIADKLLFYQENGEYEIFIKRNGSRFNFKNFQAKNFDYDDFYHAISYLLQLKLCGIAEYDFYDQFFPIGEFKLNVKPQKIEFSTRRAYKTNRGMFSFMFLSLFKHDIDKDGRILYKKAHEPLDILNPDHIQYMIDEINSYINCNLSTNVG</sequence>
<evidence type="ECO:0000313" key="2">
    <source>
        <dbReference type="Proteomes" id="UP000218181"/>
    </source>
</evidence>